<proteinExistence type="predicted"/>
<dbReference type="Proteomes" id="UP001152049">
    <property type="component" value="Unassembled WGS sequence"/>
</dbReference>
<accession>A0A9W8S3T2</accession>
<feature type="region of interest" description="Disordered" evidence="1">
    <location>
        <begin position="62"/>
        <end position="175"/>
    </location>
</feature>
<feature type="compositionally biased region" description="Acidic residues" evidence="1">
    <location>
        <begin position="133"/>
        <end position="143"/>
    </location>
</feature>
<feature type="compositionally biased region" description="Low complexity" evidence="1">
    <location>
        <begin position="144"/>
        <end position="162"/>
    </location>
</feature>
<dbReference type="EMBL" id="JAOQAZ010000009">
    <property type="protein sequence ID" value="KAJ4263820.1"/>
    <property type="molecule type" value="Genomic_DNA"/>
</dbReference>
<feature type="compositionally biased region" description="Acidic residues" evidence="1">
    <location>
        <begin position="62"/>
        <end position="92"/>
    </location>
</feature>
<keyword evidence="3" id="KW-1185">Reference proteome</keyword>
<sequence length="526" mass="58519">MSNASVGDSDVDQIDLTSDDDDRSDLDDHEEATPVPEPIILQVDEYGAPVLHIVKGPEAVDLMDIDDPGVPDDGDQVPAGGEEEGLFVEQDGDVGQPPSPPSSNDSDSDAEGSDNDDNGGGGGGGGGGHGGDPGDDDPDDDGSSDGSSDGDASSDGGSSNGSDDIDDDLFDDRDPNAGLIESLQEEEIELPQWAGNCRVTCFPHWEELGDAFLRFRRIFLIRTAELRRTKARHNVKVAGLNRKIGALEEAVREFYAANRTNIDVNRELNNEIDFLRGLLTPEQRADLPGREPLPLEDMRASLPRAILELLPQDIQGHLRTWRQPQAKPRHTRRTWQKAYRFWIRHGRHRDWKNWGDIYKLSCREENMSWALGNPISPKTHPYLKLRPPTDGEEAKAIGGEGCSPQPVYRRPRLESEEEIHPFRFNELENEDKIKILRYLLVFDGEIVHAISRLDPFYEPSSVHRNCNGQLSLFHRFHIGREEVSLTFGTIHPQILLAPLLVCKQWNLIGSSLFYGANKFAFSSIGE</sequence>
<feature type="compositionally biased region" description="Acidic residues" evidence="1">
    <location>
        <begin position="106"/>
        <end position="117"/>
    </location>
</feature>
<comment type="caution">
    <text evidence="2">The sequence shown here is derived from an EMBL/GenBank/DDBJ whole genome shotgun (WGS) entry which is preliminary data.</text>
</comment>
<name>A0A9W8S3T2_9HYPO</name>
<evidence type="ECO:0000313" key="3">
    <source>
        <dbReference type="Proteomes" id="UP001152049"/>
    </source>
</evidence>
<feature type="compositionally biased region" description="Gly residues" evidence="1">
    <location>
        <begin position="118"/>
        <end position="131"/>
    </location>
</feature>
<gene>
    <name evidence="2" type="ORF">NW762_005853</name>
</gene>
<organism evidence="2 3">
    <name type="scientific">Fusarium torreyae</name>
    <dbReference type="NCBI Taxonomy" id="1237075"/>
    <lineage>
        <taxon>Eukaryota</taxon>
        <taxon>Fungi</taxon>
        <taxon>Dikarya</taxon>
        <taxon>Ascomycota</taxon>
        <taxon>Pezizomycotina</taxon>
        <taxon>Sordariomycetes</taxon>
        <taxon>Hypocreomycetidae</taxon>
        <taxon>Hypocreales</taxon>
        <taxon>Nectriaceae</taxon>
        <taxon>Fusarium</taxon>
    </lineage>
</organism>
<evidence type="ECO:0000256" key="1">
    <source>
        <dbReference type="SAM" id="MobiDB-lite"/>
    </source>
</evidence>
<dbReference type="AlphaFoldDB" id="A0A9W8S3T2"/>
<reference evidence="2" key="1">
    <citation type="submission" date="2022-09" db="EMBL/GenBank/DDBJ databases">
        <title>Fusarium specimens isolated from Avocado Roots.</title>
        <authorList>
            <person name="Stajich J."/>
            <person name="Roper C."/>
            <person name="Heimlech-Rivalta G."/>
        </authorList>
    </citation>
    <scope>NUCLEOTIDE SEQUENCE</scope>
    <source>
        <strain evidence="2">CF00136</strain>
    </source>
</reference>
<feature type="compositionally biased region" description="Acidic residues" evidence="1">
    <location>
        <begin position="9"/>
        <end position="30"/>
    </location>
</feature>
<evidence type="ECO:0000313" key="2">
    <source>
        <dbReference type="EMBL" id="KAJ4263820.1"/>
    </source>
</evidence>
<protein>
    <submittedName>
        <fullName evidence="2">Uncharacterized protein</fullName>
    </submittedName>
</protein>
<feature type="region of interest" description="Disordered" evidence="1">
    <location>
        <begin position="1"/>
        <end position="41"/>
    </location>
</feature>
<dbReference type="OrthoDB" id="3439669at2759"/>